<gene>
    <name evidence="4" type="primary">rssA</name>
    <name evidence="4" type="ORF">Ljor_0444</name>
</gene>
<proteinExistence type="predicted"/>
<dbReference type="SUPFAM" id="SSF52151">
    <property type="entry name" value="FabD/lysophospholipase-like"/>
    <property type="match status" value="1"/>
</dbReference>
<dbReference type="Gene3D" id="3.40.1090.10">
    <property type="entry name" value="Cytosolic phospholipase A2 catalytic domain"/>
    <property type="match status" value="2"/>
</dbReference>
<comment type="caution">
    <text evidence="2">Lacks conserved residue(s) required for the propagation of feature annotation.</text>
</comment>
<protein>
    <submittedName>
        <fullName evidence="4">Esterase of the alpha-beta hydrolase superfamily protein</fullName>
    </submittedName>
</protein>
<feature type="short sequence motif" description="GXSXG" evidence="2">
    <location>
        <begin position="338"/>
        <end position="342"/>
    </location>
</feature>
<dbReference type="Pfam" id="PF01734">
    <property type="entry name" value="Patatin"/>
    <property type="match status" value="1"/>
</dbReference>
<dbReference type="RefSeq" id="WP_058470016.1">
    <property type="nucleotide sequence ID" value="NZ_CAAAIC010000007.1"/>
</dbReference>
<organism evidence="4 5">
    <name type="scientific">Legionella jordanis</name>
    <dbReference type="NCBI Taxonomy" id="456"/>
    <lineage>
        <taxon>Bacteria</taxon>
        <taxon>Pseudomonadati</taxon>
        <taxon>Pseudomonadota</taxon>
        <taxon>Gammaproteobacteria</taxon>
        <taxon>Legionellales</taxon>
        <taxon>Legionellaceae</taxon>
        <taxon>Legionella</taxon>
    </lineage>
</organism>
<evidence type="ECO:0000313" key="5">
    <source>
        <dbReference type="Proteomes" id="UP000055035"/>
    </source>
</evidence>
<sequence length="893" mass="103767">MSRKDVLNDLLSQDIVHHPNVLLLKKFLLCVHHGWFRINGQPPDSKFSLSDYLLDDERIIIDFTRMSEISRKKFLQWFLAPHREQAYTALLSGVTTNNYRGYTAEVGLSWWGRITNLLFYRRKSYHWHLAPLELSLNYQLTGLEICEDTHGLLIGFNQLAPGETGTKYREPQDNQTEPLRNTKRVILTDAMVEHLLTTDIQAQNFSSMVSNPHPFAVRVLCQSKRMQDMREYRQTQRLITTKSWLQRLFDRLKAWFTKPSNEIEMEEILGGSKDYRLLFKDQQAEIYRRETNGQILVIEKRQDVDSFVFCGGGAKIFAHVGGIKAFEEAGISADKFAGSSAGAIMAILCYIGCSSAEILEFFQGFKEENLIHYDIDSSGLSDARALKAALDYMIVKKVNGIIDKYSIDKTAEGRRFLAEHVFRFGKITFESLHKLKCKYPDCGLGKELIVTATHVERRETRYFSFPTTPWAEISEAGKTSASFPVIFKPTLLDGKPHKDGGILNNLPTETFKDDRTTLLESEHGNCLRMLAFQFDHGYERSLVDRLVERVYRENFFWNWIYGLLTGVKDPVSGWEKDRLKLLQHSNQVVLIPVGKISSTQFNLDMRDQNELVKNGYEAANHYIQARYDRTEEKAKNVELMFSTFSSLEELLYFSCYRGHAEWFERIAREAQQEGMSEEKIVELRRNYFTQAQNRHESPTDQDDFTSHLSSERTEKCWIFRNMRLFEAVYPIFHRLPSNFVNHANDVKLFKLARHFLSLNQPLFGLRYLNAVKGPTHILFHIFTQFLQSSHLAKIEDIAEKFKLLNRALQVNEYKIKSEVFWGNWNLLPRQGLRVINLILKENWEELQNLCASLKQGEEPLEVFSVLDTSIVEEEDDIYLDNRIIEGDRSRLSI</sequence>
<reference evidence="4 5" key="1">
    <citation type="submission" date="2015-11" db="EMBL/GenBank/DDBJ databases">
        <title>Genomic analysis of 38 Legionella species identifies large and diverse effector repertoires.</title>
        <authorList>
            <person name="Burstein D."/>
            <person name="Amaro F."/>
            <person name="Zusman T."/>
            <person name="Lifshitz Z."/>
            <person name="Cohen O."/>
            <person name="Gilbert J.A."/>
            <person name="Pupko T."/>
            <person name="Shuman H.A."/>
            <person name="Segal G."/>
        </authorList>
    </citation>
    <scope>NUCLEOTIDE SEQUENCE [LARGE SCALE GENOMIC DNA]</scope>
    <source>
        <strain evidence="4 5">BL-540</strain>
    </source>
</reference>
<dbReference type="InterPro" id="IPR049988">
    <property type="entry name" value="T4SS_VpdC"/>
</dbReference>
<dbReference type="NCBIfam" id="NF043045">
    <property type="entry name" value="T4SS_VpdC"/>
    <property type="match status" value="1"/>
</dbReference>
<dbReference type="InterPro" id="IPR016035">
    <property type="entry name" value="Acyl_Trfase/lysoPLipase"/>
</dbReference>
<dbReference type="InterPro" id="IPR002641">
    <property type="entry name" value="PNPLA_dom"/>
</dbReference>
<dbReference type="PANTHER" id="PTHR46394:SF1">
    <property type="entry name" value="PNPLA DOMAIN-CONTAINING PROTEIN"/>
    <property type="match status" value="1"/>
</dbReference>
<feature type="active site" description="Nucleophile" evidence="2">
    <location>
        <position position="340"/>
    </location>
</feature>
<accession>A0A0W0V7S8</accession>
<dbReference type="GO" id="GO:0016042">
    <property type="term" value="P:lipid catabolic process"/>
    <property type="evidence" value="ECO:0007669"/>
    <property type="project" value="UniProtKB-UniRule"/>
</dbReference>
<evidence type="ECO:0000259" key="3">
    <source>
        <dbReference type="PROSITE" id="PS51635"/>
    </source>
</evidence>
<dbReference type="EMBL" id="LNYJ01000011">
    <property type="protein sequence ID" value="KTD16138.1"/>
    <property type="molecule type" value="Genomic_DNA"/>
</dbReference>
<evidence type="ECO:0000313" key="4">
    <source>
        <dbReference type="EMBL" id="KTD16138.1"/>
    </source>
</evidence>
<dbReference type="InterPro" id="IPR052580">
    <property type="entry name" value="Lipid_Hydrolase"/>
</dbReference>
<keyword evidence="2 4" id="KW-0378">Hydrolase</keyword>
<feature type="active site" description="Proton acceptor" evidence="2">
    <location>
        <position position="499"/>
    </location>
</feature>
<keyword evidence="5" id="KW-1185">Reference proteome</keyword>
<dbReference type="PROSITE" id="PS51635">
    <property type="entry name" value="PNPLA"/>
    <property type="match status" value="1"/>
</dbReference>
<comment type="caution">
    <text evidence="4">The sequence shown here is derived from an EMBL/GenBank/DDBJ whole genome shotgun (WGS) entry which is preliminary data.</text>
</comment>
<dbReference type="OrthoDB" id="5650221at2"/>
<evidence type="ECO:0000256" key="1">
    <source>
        <dbReference type="ARBA" id="ARBA00023098"/>
    </source>
</evidence>
<evidence type="ECO:0000256" key="2">
    <source>
        <dbReference type="PROSITE-ProRule" id="PRU01161"/>
    </source>
</evidence>
<dbReference type="GO" id="GO:0016787">
    <property type="term" value="F:hydrolase activity"/>
    <property type="evidence" value="ECO:0007669"/>
    <property type="project" value="UniProtKB-UniRule"/>
</dbReference>
<keyword evidence="1 2" id="KW-0443">Lipid metabolism</keyword>
<dbReference type="STRING" id="456.Ljor_0444"/>
<dbReference type="AlphaFoldDB" id="A0A0W0V7S8"/>
<keyword evidence="2" id="KW-0442">Lipid degradation</keyword>
<feature type="domain" description="PNPLA" evidence="3">
    <location>
        <begin position="307"/>
        <end position="512"/>
    </location>
</feature>
<dbReference type="Proteomes" id="UP000055035">
    <property type="component" value="Unassembled WGS sequence"/>
</dbReference>
<name>A0A0W0V7S8_9GAMM</name>
<dbReference type="PATRIC" id="fig|456.5.peg.469"/>
<dbReference type="PANTHER" id="PTHR46394">
    <property type="entry name" value="ANNEXIN"/>
    <property type="match status" value="1"/>
</dbReference>
<feature type="short sequence motif" description="DGA/G" evidence="2">
    <location>
        <begin position="499"/>
        <end position="501"/>
    </location>
</feature>